<evidence type="ECO:0000313" key="5">
    <source>
        <dbReference type="Proteomes" id="UP000036520"/>
    </source>
</evidence>
<dbReference type="AlphaFoldDB" id="A0A0H4PIM8"/>
<dbReference type="PANTHER" id="PTHR30273">
    <property type="entry name" value="PERIPLASMIC SIGNAL SENSOR AND SIGMA FACTOR ACTIVATOR FECR-RELATED"/>
    <property type="match status" value="1"/>
</dbReference>
<dbReference type="InterPro" id="IPR012373">
    <property type="entry name" value="Ferrdict_sens_TM"/>
</dbReference>
<name>A0A0H4PIM8_9BACT</name>
<reference evidence="4 5" key="1">
    <citation type="submission" date="2015-07" db="EMBL/GenBank/DDBJ databases">
        <authorList>
            <person name="Kim K.M."/>
        </authorList>
    </citation>
    <scope>NUCLEOTIDE SEQUENCE [LARGE SCALE GENOMIC DNA]</scope>
    <source>
        <strain evidence="4 5">KCTC 12363</strain>
    </source>
</reference>
<dbReference type="RefSeq" id="WP_048643084.1">
    <property type="nucleotide sequence ID" value="NZ_CP012040.1"/>
</dbReference>
<keyword evidence="1" id="KW-0812">Transmembrane</keyword>
<feature type="domain" description="FecR protein" evidence="2">
    <location>
        <begin position="127"/>
        <end position="219"/>
    </location>
</feature>
<keyword evidence="1" id="KW-1133">Transmembrane helix</keyword>
<dbReference type="STRING" id="320787.CA2015_3535"/>
<dbReference type="KEGG" id="camu:CA2015_3535"/>
<keyword evidence="5" id="KW-1185">Reference proteome</keyword>
<evidence type="ECO:0000259" key="3">
    <source>
        <dbReference type="Pfam" id="PF16344"/>
    </source>
</evidence>
<accession>A0A0H4PIM8</accession>
<gene>
    <name evidence="4" type="ORF">CA2015_3535</name>
</gene>
<feature type="domain" description="Protein FecR C-terminal" evidence="3">
    <location>
        <begin position="264"/>
        <end position="331"/>
    </location>
</feature>
<organism evidence="4 5">
    <name type="scientific">Cyclobacterium amurskyense</name>
    <dbReference type="NCBI Taxonomy" id="320787"/>
    <lineage>
        <taxon>Bacteria</taxon>
        <taxon>Pseudomonadati</taxon>
        <taxon>Bacteroidota</taxon>
        <taxon>Cytophagia</taxon>
        <taxon>Cytophagales</taxon>
        <taxon>Cyclobacteriaceae</taxon>
        <taxon>Cyclobacterium</taxon>
    </lineage>
</organism>
<dbReference type="Gene3D" id="3.55.50.30">
    <property type="match status" value="1"/>
</dbReference>
<dbReference type="GO" id="GO:0016989">
    <property type="term" value="F:sigma factor antagonist activity"/>
    <property type="evidence" value="ECO:0007669"/>
    <property type="project" value="TreeGrafter"/>
</dbReference>
<protein>
    <submittedName>
        <fullName evidence="4">Putative anti-sigma factor</fullName>
    </submittedName>
</protein>
<dbReference type="Pfam" id="PF16344">
    <property type="entry name" value="FecR_C"/>
    <property type="match status" value="1"/>
</dbReference>
<dbReference type="EMBL" id="CP012040">
    <property type="protein sequence ID" value="AKP52915.1"/>
    <property type="molecule type" value="Genomic_DNA"/>
</dbReference>
<feature type="transmembrane region" description="Helical" evidence="1">
    <location>
        <begin position="88"/>
        <end position="109"/>
    </location>
</feature>
<dbReference type="PANTHER" id="PTHR30273:SF2">
    <property type="entry name" value="PROTEIN FECR"/>
    <property type="match status" value="1"/>
</dbReference>
<dbReference type="Gene3D" id="2.60.120.1440">
    <property type="match status" value="1"/>
</dbReference>
<evidence type="ECO:0000259" key="2">
    <source>
        <dbReference type="Pfam" id="PF04773"/>
    </source>
</evidence>
<dbReference type="InterPro" id="IPR032508">
    <property type="entry name" value="FecR_C"/>
</dbReference>
<keyword evidence="1" id="KW-0472">Membrane</keyword>
<evidence type="ECO:0000313" key="4">
    <source>
        <dbReference type="EMBL" id="AKP52915.1"/>
    </source>
</evidence>
<evidence type="ECO:0000256" key="1">
    <source>
        <dbReference type="SAM" id="Phobius"/>
    </source>
</evidence>
<dbReference type="Pfam" id="PF04773">
    <property type="entry name" value="FecR"/>
    <property type="match status" value="1"/>
</dbReference>
<sequence length="333" mass="38171">MKTKEDFLIDPEFIAWVRQPNDHLNDYWSKWMDANSGNLKELKLAREILLRTHYQEYKAPEGMKDAIRQNLLSIKPADHQIEKKNYRWIINLAAVFLIGFALVWISGVFNKDTVETPVENVAMHHKQTASGEKLQLTLADGSRVWLNSNSEFSFPDKFGATERRVILKGEAFIEVEKDSLRPFRVVAQGLVTTALGTSFNIKEKGDVGIKISLVTGKVKVESVATSADFILNPGEELYRDHISEMPNIRKFDTQTISSWKDGILLFEKSSLAEVVEILENWYGVKINIQNPTKATWEFSSEYRNQSLENVLKSMAYVQNFEFELKGKNVTIKF</sequence>
<dbReference type="PIRSF" id="PIRSF018266">
    <property type="entry name" value="FecR"/>
    <property type="match status" value="1"/>
</dbReference>
<dbReference type="Proteomes" id="UP000036520">
    <property type="component" value="Chromosome"/>
</dbReference>
<dbReference type="InterPro" id="IPR006860">
    <property type="entry name" value="FecR"/>
</dbReference>
<proteinExistence type="predicted"/>